<dbReference type="Pfam" id="PF12728">
    <property type="entry name" value="HTH_17"/>
    <property type="match status" value="1"/>
</dbReference>
<dbReference type="InterPro" id="IPR010093">
    <property type="entry name" value="SinI_DNA-bd"/>
</dbReference>
<evidence type="ECO:0000313" key="4">
    <source>
        <dbReference type="Proteomes" id="UP000484842"/>
    </source>
</evidence>
<keyword evidence="4" id="KW-1185">Reference proteome</keyword>
<evidence type="ECO:0000256" key="1">
    <source>
        <dbReference type="SAM" id="MobiDB-lite"/>
    </source>
</evidence>
<dbReference type="NCBIfam" id="TIGR01764">
    <property type="entry name" value="excise"/>
    <property type="match status" value="1"/>
</dbReference>
<gene>
    <name evidence="3" type="ORF">F8S09_10835</name>
</gene>
<evidence type="ECO:0000313" key="3">
    <source>
        <dbReference type="EMBL" id="MPY67183.1"/>
    </source>
</evidence>
<feature type="region of interest" description="Disordered" evidence="1">
    <location>
        <begin position="1"/>
        <end position="22"/>
    </location>
</feature>
<sequence length="82" mass="9192">MPENDAPSAFFQEGSPSAQDRDQAVTPLVYTPRNIEGLLCLSKNSVNALLRSGQLRSIRYGRKWLIPRSALEEFLNGTRSQQ</sequence>
<proteinExistence type="predicted"/>
<protein>
    <submittedName>
        <fullName evidence="3">Helix-turn-helix domain-containing protein</fullName>
    </submittedName>
</protein>
<dbReference type="InterPro" id="IPR041657">
    <property type="entry name" value="HTH_17"/>
</dbReference>
<dbReference type="RefSeq" id="WP_152871489.1">
    <property type="nucleotide sequence ID" value="NZ_WBSL01000004.1"/>
</dbReference>
<name>A0A7X1TRU9_9DEIO</name>
<dbReference type="EMBL" id="WBSL01000004">
    <property type="protein sequence ID" value="MPY67183.1"/>
    <property type="molecule type" value="Genomic_DNA"/>
</dbReference>
<dbReference type="AlphaFoldDB" id="A0A7X1TRU9"/>
<evidence type="ECO:0000259" key="2">
    <source>
        <dbReference type="Pfam" id="PF12728"/>
    </source>
</evidence>
<organism evidence="3 4">
    <name type="scientific">Deinococcus terrestris</name>
    <dbReference type="NCBI Taxonomy" id="2651870"/>
    <lineage>
        <taxon>Bacteria</taxon>
        <taxon>Thermotogati</taxon>
        <taxon>Deinococcota</taxon>
        <taxon>Deinococci</taxon>
        <taxon>Deinococcales</taxon>
        <taxon>Deinococcaceae</taxon>
        <taxon>Deinococcus</taxon>
    </lineage>
</organism>
<comment type="caution">
    <text evidence="3">The sequence shown here is derived from an EMBL/GenBank/DDBJ whole genome shotgun (WGS) entry which is preliminary data.</text>
</comment>
<dbReference type="Proteomes" id="UP000484842">
    <property type="component" value="Unassembled WGS sequence"/>
</dbReference>
<dbReference type="GO" id="GO:0003677">
    <property type="term" value="F:DNA binding"/>
    <property type="evidence" value="ECO:0007669"/>
    <property type="project" value="InterPro"/>
</dbReference>
<accession>A0A7X1TRU9</accession>
<reference evidence="3 4" key="1">
    <citation type="submission" date="2019-10" db="EMBL/GenBank/DDBJ databases">
        <title>Deinococcus sp. isolated from soil.</title>
        <authorList>
            <person name="Li Y."/>
            <person name="Wang J."/>
        </authorList>
    </citation>
    <scope>NUCLEOTIDE SEQUENCE [LARGE SCALE GENOMIC DNA]</scope>
    <source>
        <strain evidence="3 4">SDU3-2</strain>
    </source>
</reference>
<feature type="domain" description="Helix-turn-helix" evidence="2">
    <location>
        <begin position="38"/>
        <end position="77"/>
    </location>
</feature>